<dbReference type="Pfam" id="PF13344">
    <property type="entry name" value="Hydrolase_6"/>
    <property type="match status" value="1"/>
</dbReference>
<dbReference type="InterPro" id="IPR023214">
    <property type="entry name" value="HAD_sf"/>
</dbReference>
<dbReference type="STRING" id="1246581.A0A2H9TPX2"/>
<dbReference type="CDD" id="cd03692">
    <property type="entry name" value="mtIF2_IVc"/>
    <property type="match status" value="1"/>
</dbReference>
<evidence type="ECO:0000256" key="6">
    <source>
        <dbReference type="ARBA" id="ARBA00025162"/>
    </source>
</evidence>
<gene>
    <name evidence="8" type="ORF">PSACC_00369</name>
</gene>
<evidence type="ECO:0000256" key="4">
    <source>
        <dbReference type="ARBA" id="ARBA00022917"/>
    </source>
</evidence>
<dbReference type="AlphaFoldDB" id="A0A2H9TPX2"/>
<protein>
    <submittedName>
        <fullName evidence="8">Translation initiation factor IF-2</fullName>
    </submittedName>
</protein>
<dbReference type="GO" id="GO:0005525">
    <property type="term" value="F:GTP binding"/>
    <property type="evidence" value="ECO:0007669"/>
    <property type="project" value="UniProtKB-KW"/>
</dbReference>
<dbReference type="InterPro" id="IPR044145">
    <property type="entry name" value="IF2_II"/>
</dbReference>
<dbReference type="CDD" id="cd01887">
    <property type="entry name" value="IF2_eIF5B"/>
    <property type="match status" value="1"/>
</dbReference>
<keyword evidence="4" id="KW-0648">Protein biosynthesis</keyword>
<dbReference type="Pfam" id="PF22042">
    <property type="entry name" value="EF-G_D2"/>
    <property type="match status" value="1"/>
</dbReference>
<dbReference type="FunFam" id="3.40.50.300:FF:000019">
    <property type="entry name" value="Translation initiation factor IF-2"/>
    <property type="match status" value="1"/>
</dbReference>
<evidence type="ECO:0000313" key="8">
    <source>
        <dbReference type="EMBL" id="PJF19766.1"/>
    </source>
</evidence>
<accession>A0A2H9TPX2</accession>
<dbReference type="PANTHER" id="PTHR43381:SF20">
    <property type="entry name" value="TRANSLATION INITIATION FACTOR IF-2, MITOCHONDRIAL"/>
    <property type="match status" value="1"/>
</dbReference>
<dbReference type="GO" id="GO:0003743">
    <property type="term" value="F:translation initiation factor activity"/>
    <property type="evidence" value="ECO:0007669"/>
    <property type="project" value="UniProtKB-KW"/>
</dbReference>
<dbReference type="InterPro" id="IPR023115">
    <property type="entry name" value="TIF_IF2_dom3"/>
</dbReference>
<name>A0A2H9TPX2_9FUNG</name>
<dbReference type="FunFam" id="2.40.30.10:FF:000008">
    <property type="entry name" value="Translation initiation factor IF-2"/>
    <property type="match status" value="1"/>
</dbReference>
<evidence type="ECO:0000256" key="2">
    <source>
        <dbReference type="ARBA" id="ARBA00022540"/>
    </source>
</evidence>
<dbReference type="NCBIfam" id="TIGR00231">
    <property type="entry name" value="small_GTP"/>
    <property type="match status" value="1"/>
</dbReference>
<dbReference type="Gene3D" id="3.40.50.1000">
    <property type="entry name" value="HAD superfamily/HAD-like"/>
    <property type="match status" value="2"/>
</dbReference>
<sequence>MGHVDHGKTTLLDYLRKSAVAAGEAGGITQHIGAFSVDVSANNSGSDIKRITFLDTPGHAAFSRIRERGANVTDIVVLVVAADDGVMAQTIESIKYAQAAEVPLVVAINKCDKCGPDRITKVKEELLKHNVVCEDFGGDTQAVPVSGLNGLNMSDLLESLMLQGELLELRADPEGPMEGAIVESQVRMGLGDCATVLVQSGTLRPGAMIVAEDSICRVRAMRDYSGKLLKEAPPSHPVEVAGWKSLPRVGATVIQVQSESEALEISNSFLDKKEEVNRRLRERILKERENIHKKMWEVKTKSLAKDSTVPMRAVMSYEEFDKNLDTRPTLNIVVKSDVIGSQEAVAKVLDEIKSSKASIKVCSNTVGPLTETDLNNASTMDVQHSEKRIGEATVLQLFSFEKSEHIAGCRVDDGQLLRSREKLGDVDRHFVQLVRNEKVIWTGRIATMRHVKKEISSAGKGMECGILLEECTSVCYKSHNYMMPEVNSGHSTRLTTKTAASLLNRTDTILFDCDGVIWRGNQVIPNALPTLNHLRSLGKRLFFVTNNSTKSRATMKDKFAALGLDEDDGAIFDFNHEIPSRNVGAVVVGFDAMFNYTKLAKAQHYLTDPNCLFLVTNTDNAFPDVKQILPGTGCIVAAVQTASKREPIVIGKPSPHAFAALQAVHPEIDPTRTLMVGDRIETDIFFGRECGMLTLLVESGINKESDLVNFPSDKAPDYIATDISALFVKS</sequence>
<dbReference type="PANTHER" id="PTHR43381">
    <property type="entry name" value="TRANSLATION INITIATION FACTOR IF-2-RELATED"/>
    <property type="match status" value="1"/>
</dbReference>
<dbReference type="InterPro" id="IPR036412">
    <property type="entry name" value="HAD-like_sf"/>
</dbReference>
<evidence type="ECO:0000313" key="9">
    <source>
        <dbReference type="Proteomes" id="UP000240830"/>
    </source>
</evidence>
<keyword evidence="3" id="KW-0547">Nucleotide-binding</keyword>
<dbReference type="InterPro" id="IPR053905">
    <property type="entry name" value="EF-G-like_DII"/>
</dbReference>
<dbReference type="InterPro" id="IPR009000">
    <property type="entry name" value="Transl_B-barrel_sf"/>
</dbReference>
<dbReference type="InterPro" id="IPR006357">
    <property type="entry name" value="HAD-SF_hydro_IIA"/>
</dbReference>
<dbReference type="SUPFAM" id="SSF52540">
    <property type="entry name" value="P-loop containing nucleoside triphosphate hydrolases"/>
    <property type="match status" value="1"/>
</dbReference>
<dbReference type="CDD" id="cd03702">
    <property type="entry name" value="IF2_mtIF2_II"/>
    <property type="match status" value="1"/>
</dbReference>
<evidence type="ECO:0000259" key="7">
    <source>
        <dbReference type="PROSITE" id="PS51722"/>
    </source>
</evidence>
<dbReference type="InterPro" id="IPR027417">
    <property type="entry name" value="P-loop_NTPase"/>
</dbReference>
<dbReference type="SUPFAM" id="SSF56784">
    <property type="entry name" value="HAD-like"/>
    <property type="match status" value="1"/>
</dbReference>
<reference evidence="8 9" key="1">
    <citation type="submission" date="2016-10" db="EMBL/GenBank/DDBJ databases">
        <title>The genome of Paramicrosporidium saccamoebae is the missing link in understanding Cryptomycota and Microsporidia evolution.</title>
        <authorList>
            <person name="Quandt C.A."/>
            <person name="Beaudet D."/>
            <person name="Corsaro D."/>
            <person name="Michel R."/>
            <person name="Corradi N."/>
            <person name="James T."/>
        </authorList>
    </citation>
    <scope>NUCLEOTIDE SEQUENCE [LARGE SCALE GENOMIC DNA]</scope>
    <source>
        <strain evidence="8 9">KSL3</strain>
    </source>
</reference>
<dbReference type="InterPro" id="IPR015760">
    <property type="entry name" value="TIF_IF2"/>
</dbReference>
<dbReference type="Gene3D" id="3.40.50.300">
    <property type="entry name" value="P-loop containing nucleotide triphosphate hydrolases"/>
    <property type="match status" value="1"/>
</dbReference>
<comment type="similarity">
    <text evidence="1">Belongs to the TRAFAC class translation factor GTPase superfamily. Classic translation factor GTPase family. IF-2 subfamily.</text>
</comment>
<dbReference type="EMBL" id="MTSL01000041">
    <property type="protein sequence ID" value="PJF19766.1"/>
    <property type="molecule type" value="Genomic_DNA"/>
</dbReference>
<dbReference type="Pfam" id="PF00009">
    <property type="entry name" value="GTP_EFTU"/>
    <property type="match status" value="1"/>
</dbReference>
<dbReference type="PROSITE" id="PS51722">
    <property type="entry name" value="G_TR_2"/>
    <property type="match status" value="1"/>
</dbReference>
<comment type="function">
    <text evidence="6">One of the essential components for the initiation of protein synthesis. Protects formylmethionyl-tRNA from spontaneous hydrolysis and promotes its binding to the 30S ribosomal subunits. Also involved in the hydrolysis of GTP during the formation of the 70S ribosomal complex.</text>
</comment>
<keyword evidence="2 8" id="KW-0396">Initiation factor</keyword>
<dbReference type="InterPro" id="IPR036925">
    <property type="entry name" value="TIF_IF2_dom3_sf"/>
</dbReference>
<feature type="domain" description="Tr-type G" evidence="7">
    <location>
        <begin position="1"/>
        <end position="170"/>
    </location>
</feature>
<proteinExistence type="inferred from homology"/>
<dbReference type="Pfam" id="PF11987">
    <property type="entry name" value="IF-2"/>
    <property type="match status" value="1"/>
</dbReference>
<dbReference type="InterPro" id="IPR005225">
    <property type="entry name" value="Small_GTP-bd"/>
</dbReference>
<evidence type="ECO:0000256" key="1">
    <source>
        <dbReference type="ARBA" id="ARBA00007733"/>
    </source>
</evidence>
<dbReference type="SUPFAM" id="SSF50447">
    <property type="entry name" value="Translation proteins"/>
    <property type="match status" value="2"/>
</dbReference>
<dbReference type="Pfam" id="PF13242">
    <property type="entry name" value="Hydrolase_like"/>
    <property type="match status" value="1"/>
</dbReference>
<keyword evidence="9" id="KW-1185">Reference proteome</keyword>
<comment type="caution">
    <text evidence="8">The sequence shown here is derived from an EMBL/GenBank/DDBJ whole genome shotgun (WGS) entry which is preliminary data.</text>
</comment>
<keyword evidence="5" id="KW-0342">GTP-binding</keyword>
<dbReference type="InterPro" id="IPR000795">
    <property type="entry name" value="T_Tr_GTP-bd_dom"/>
</dbReference>
<evidence type="ECO:0000256" key="5">
    <source>
        <dbReference type="ARBA" id="ARBA00023134"/>
    </source>
</evidence>
<evidence type="ECO:0000256" key="3">
    <source>
        <dbReference type="ARBA" id="ARBA00022741"/>
    </source>
</evidence>
<organism evidence="8 9">
    <name type="scientific">Paramicrosporidium saccamoebae</name>
    <dbReference type="NCBI Taxonomy" id="1246581"/>
    <lineage>
        <taxon>Eukaryota</taxon>
        <taxon>Fungi</taxon>
        <taxon>Fungi incertae sedis</taxon>
        <taxon>Cryptomycota</taxon>
        <taxon>Cryptomycota incertae sedis</taxon>
        <taxon>Paramicrosporidium</taxon>
    </lineage>
</organism>
<dbReference type="GO" id="GO:0003924">
    <property type="term" value="F:GTPase activity"/>
    <property type="evidence" value="ECO:0007669"/>
    <property type="project" value="InterPro"/>
</dbReference>
<dbReference type="SUPFAM" id="SSF52156">
    <property type="entry name" value="Initiation factor IF2/eIF5b, domain 3"/>
    <property type="match status" value="1"/>
</dbReference>
<dbReference type="Proteomes" id="UP000240830">
    <property type="component" value="Unassembled WGS sequence"/>
</dbReference>
<dbReference type="Gene3D" id="2.40.30.10">
    <property type="entry name" value="Translation factors"/>
    <property type="match status" value="2"/>
</dbReference>
<dbReference type="GO" id="GO:0005737">
    <property type="term" value="C:cytoplasm"/>
    <property type="evidence" value="ECO:0007669"/>
    <property type="project" value="TreeGrafter"/>
</dbReference>
<dbReference type="OrthoDB" id="361630at2759"/>